<dbReference type="PANTHER" id="PTHR11108">
    <property type="entry name" value="FERROCHELATASE"/>
    <property type="match status" value="1"/>
</dbReference>
<organism evidence="2 3">
    <name type="scientific">Ensete ventricosum</name>
    <name type="common">Abyssinian banana</name>
    <name type="synonym">Musa ensete</name>
    <dbReference type="NCBI Taxonomy" id="4639"/>
    <lineage>
        <taxon>Eukaryota</taxon>
        <taxon>Viridiplantae</taxon>
        <taxon>Streptophyta</taxon>
        <taxon>Embryophyta</taxon>
        <taxon>Tracheophyta</taxon>
        <taxon>Spermatophyta</taxon>
        <taxon>Magnoliopsida</taxon>
        <taxon>Liliopsida</taxon>
        <taxon>Zingiberales</taxon>
        <taxon>Musaceae</taxon>
        <taxon>Ensete</taxon>
    </lineage>
</organism>
<dbReference type="EMBL" id="AMZH03013485">
    <property type="protein sequence ID" value="RRT49193.1"/>
    <property type="molecule type" value="Genomic_DNA"/>
</dbReference>
<protein>
    <submittedName>
        <fullName evidence="2">Uncharacterized protein</fullName>
    </submittedName>
</protein>
<accession>A0A426YBS5</accession>
<evidence type="ECO:0000313" key="3">
    <source>
        <dbReference type="Proteomes" id="UP000287651"/>
    </source>
</evidence>
<dbReference type="InterPro" id="IPR001015">
    <property type="entry name" value="Ferrochelatase"/>
</dbReference>
<dbReference type="Pfam" id="PF00762">
    <property type="entry name" value="Ferrochelatase"/>
    <property type="match status" value="1"/>
</dbReference>
<comment type="similarity">
    <text evidence="1">Belongs to the ferrochelatase family.</text>
</comment>
<proteinExistence type="inferred from homology"/>
<name>A0A426YBS5_ENSVE</name>
<evidence type="ECO:0000256" key="1">
    <source>
        <dbReference type="RuleBase" id="RU004185"/>
    </source>
</evidence>
<dbReference type="Proteomes" id="UP000287651">
    <property type="component" value="Unassembled WGS sequence"/>
</dbReference>
<dbReference type="PANTHER" id="PTHR11108:SF4">
    <property type="entry name" value="FERROCHELATASE-1, CHLOROPLASTIC_MITOCHONDRIAL"/>
    <property type="match status" value="1"/>
</dbReference>
<gene>
    <name evidence="2" type="ORF">B296_00035567</name>
</gene>
<dbReference type="Gene3D" id="3.40.50.1400">
    <property type="match status" value="1"/>
</dbReference>
<comment type="caution">
    <text evidence="2">The sequence shown here is derived from an EMBL/GenBank/DDBJ whole genome shotgun (WGS) entry which is preliminary data.</text>
</comment>
<feature type="non-terminal residue" evidence="2">
    <location>
        <position position="1"/>
    </location>
</feature>
<dbReference type="SUPFAM" id="SSF53800">
    <property type="entry name" value="Chelatase"/>
    <property type="match status" value="1"/>
</dbReference>
<dbReference type="GO" id="GO:0005739">
    <property type="term" value="C:mitochondrion"/>
    <property type="evidence" value="ECO:0007669"/>
    <property type="project" value="TreeGrafter"/>
</dbReference>
<dbReference type="AlphaFoldDB" id="A0A426YBS5"/>
<dbReference type="GO" id="GO:0006783">
    <property type="term" value="P:heme biosynthetic process"/>
    <property type="evidence" value="ECO:0007669"/>
    <property type="project" value="InterPro"/>
</dbReference>
<sequence>DHWRNLQVRALKLALEDKDLQADVYVGMRYWHPFTEDALHQVCHFNYDYLPMRPQIKKDKITKLVVLPLYPQFSISTSGSSIRVLQSIIRWITVSYLSFYFVDLSYTVHNHIAGKMFILQNCQFLSSNHGINVKGILTQWLT</sequence>
<evidence type="ECO:0000313" key="2">
    <source>
        <dbReference type="EMBL" id="RRT49193.1"/>
    </source>
</evidence>
<reference evidence="2 3" key="1">
    <citation type="journal article" date="2014" name="Agronomy (Basel)">
        <title>A Draft Genome Sequence for Ensete ventricosum, the Drought-Tolerant Tree Against Hunger.</title>
        <authorList>
            <person name="Harrison J."/>
            <person name="Moore K.A."/>
            <person name="Paszkiewicz K."/>
            <person name="Jones T."/>
            <person name="Grant M."/>
            <person name="Ambacheew D."/>
            <person name="Muzemil S."/>
            <person name="Studholme D.J."/>
        </authorList>
    </citation>
    <scope>NUCLEOTIDE SEQUENCE [LARGE SCALE GENOMIC DNA]</scope>
</reference>
<dbReference type="GO" id="GO:0004325">
    <property type="term" value="F:ferrochelatase activity"/>
    <property type="evidence" value="ECO:0007669"/>
    <property type="project" value="InterPro"/>
</dbReference>